<feature type="region of interest" description="Disordered" evidence="1">
    <location>
        <begin position="1"/>
        <end position="25"/>
    </location>
</feature>
<proteinExistence type="predicted"/>
<keyword evidence="3" id="KW-1185">Reference proteome</keyword>
<evidence type="ECO:0000313" key="3">
    <source>
        <dbReference type="Proteomes" id="UP000321595"/>
    </source>
</evidence>
<dbReference type="RefSeq" id="WP_146958882.1">
    <property type="nucleotide sequence ID" value="NZ_CP042467.1"/>
</dbReference>
<accession>A0A5B8XQ27</accession>
<gene>
    <name evidence="2" type="ORF">FRD01_08065</name>
</gene>
<organism evidence="2 3">
    <name type="scientific">Microvenator marinus</name>
    <dbReference type="NCBI Taxonomy" id="2600177"/>
    <lineage>
        <taxon>Bacteria</taxon>
        <taxon>Deltaproteobacteria</taxon>
        <taxon>Bradymonadales</taxon>
        <taxon>Microvenatoraceae</taxon>
        <taxon>Microvenator</taxon>
    </lineage>
</organism>
<name>A0A5B8XQ27_9DELT</name>
<dbReference type="AlphaFoldDB" id="A0A5B8XQ27"/>
<reference evidence="2 3" key="1">
    <citation type="submission" date="2019-08" db="EMBL/GenBank/DDBJ databases">
        <authorList>
            <person name="Liang Q."/>
        </authorList>
    </citation>
    <scope>NUCLEOTIDE SEQUENCE [LARGE SCALE GENOMIC DNA]</scope>
    <source>
        <strain evidence="2 3">V1718</strain>
    </source>
</reference>
<dbReference type="Pfam" id="PF08899">
    <property type="entry name" value="DUF1844"/>
    <property type="match status" value="1"/>
</dbReference>
<feature type="compositionally biased region" description="Basic and acidic residues" evidence="1">
    <location>
        <begin position="1"/>
        <end position="11"/>
    </location>
</feature>
<dbReference type="OrthoDB" id="9799618at2"/>
<dbReference type="Proteomes" id="UP000321595">
    <property type="component" value="Chromosome"/>
</dbReference>
<dbReference type="InterPro" id="IPR014995">
    <property type="entry name" value="DUF1844"/>
</dbReference>
<protein>
    <submittedName>
        <fullName evidence="2">DUF1844 domain-containing protein</fullName>
    </submittedName>
</protein>
<sequence length="111" mass="12074">MAEESDKRKVSAEPQTLGDNAGVYIPTQEPSNPKLAFGDFVMSLGTSAYVSLGKIQDPAFGQMEPDIDAASQIVEILEMLGEKTKGNLDKEEEKLLGGLLYELRIAIVESR</sequence>
<dbReference type="KEGG" id="bbae:FRD01_08065"/>
<evidence type="ECO:0000256" key="1">
    <source>
        <dbReference type="SAM" id="MobiDB-lite"/>
    </source>
</evidence>
<evidence type="ECO:0000313" key="2">
    <source>
        <dbReference type="EMBL" id="QED27197.1"/>
    </source>
</evidence>
<dbReference type="EMBL" id="CP042467">
    <property type="protein sequence ID" value="QED27197.1"/>
    <property type="molecule type" value="Genomic_DNA"/>
</dbReference>